<dbReference type="Pfam" id="PF00400">
    <property type="entry name" value="WD40"/>
    <property type="match status" value="1"/>
</dbReference>
<dbReference type="InterPro" id="IPR001680">
    <property type="entry name" value="WD40_rpt"/>
</dbReference>
<accession>A0A081CK30</accession>
<dbReference type="Proteomes" id="UP000053758">
    <property type="component" value="Unassembled WGS sequence"/>
</dbReference>
<dbReference type="SMART" id="SM00320">
    <property type="entry name" value="WD40"/>
    <property type="match status" value="1"/>
</dbReference>
<dbReference type="PANTHER" id="PTHR43991:SF9">
    <property type="entry name" value="DUF2415 DOMAIN-CONTAINING PROTEIN"/>
    <property type="match status" value="1"/>
</dbReference>
<dbReference type="AlphaFoldDB" id="A0A081CK30"/>
<gene>
    <name evidence="4" type="ORF">PAN0_016c5252</name>
</gene>
<evidence type="ECO:0000256" key="2">
    <source>
        <dbReference type="SAM" id="MobiDB-lite"/>
    </source>
</evidence>
<dbReference type="PANTHER" id="PTHR43991">
    <property type="entry name" value="WD REPEAT PROTEIN (AFU_ORTHOLOGUE AFUA_8G05640)-RELATED"/>
    <property type="match status" value="1"/>
</dbReference>
<proteinExistence type="predicted"/>
<dbReference type="PROSITE" id="PS50294">
    <property type="entry name" value="WD_REPEATS_REGION"/>
    <property type="match status" value="1"/>
</dbReference>
<evidence type="ECO:0000313" key="5">
    <source>
        <dbReference type="Proteomes" id="UP000053758"/>
    </source>
</evidence>
<dbReference type="InterPro" id="IPR019417">
    <property type="entry name" value="DUF2415"/>
</dbReference>
<dbReference type="GeneID" id="26306052"/>
<sequence length="763" mass="81835">MQRSQVRRAWGSEDEKDEEGKGMPTVPTERASMLRDEENSTDTADHGHGNLTGDSRLHAATGSEGDGAMIKEGERAHNRTAAFAGRMTRARRSCNVPVLDGHFDVQPMAQEAAQLKDHLYGGAAQEQSQGGLSSDVWAAGGCMQVSSAHCIGTPGCYHPPHPLASSSSSSWSQVHRAWPSFALLPIMTRGVHHIDAVPDIIPARVNIHHLQLRDLLQPTGVKDNVLFVSRLQVEHADFSNPLKPPSVYCTLDFQPNCLTTGSGLLAAGGQHGELALRPLHPASLQRLDPSCSERTPAPWLLRTPTGGSINNAISIQPDLNAPSSSRAFASAAPEASPTASKRDVVDAVPEDTYSPWARDEPSSSSSSNHARPGLLFGDEQMESELSQSVFEELAAAYGFDPASVNRSSAWRRSSPVRARRTSSNPSSLASAIAPIAPIKVMVSNNDQSIKLYKLRPPKSSAGADGRIESGLPGLSRNTTLHFPTAINHSSLSPDQRTLIAVGDTPDVFIHSVSRSGEHVKVATYTASSDACFSTTWSPDGSKFAVASQDGVVSVWDVRSSRRLAALTTSQASSSSGSGAARVVKFSPDGRFLAYTEHRNFFHVADTVTFEDVQSVAAPTVAPESSTWSERRIPLTTSMVDTDRFRLLTGQDAIARDRERRSMIHATFMREWNRAINLVDRGPSSDQIATSRGSNYFPDLLNWSPTSTSTSSSAPPTGIAAGATNISGLCWDPDSEAIFVATERAIAKHTVADTRISVANATLL</sequence>
<evidence type="ECO:0000259" key="3">
    <source>
        <dbReference type="Pfam" id="PF10313"/>
    </source>
</evidence>
<dbReference type="RefSeq" id="XP_014654679.1">
    <property type="nucleotide sequence ID" value="XM_014799193.1"/>
</dbReference>
<organism evidence="4 5">
    <name type="scientific">Pseudozyma antarctica</name>
    <name type="common">Yeast</name>
    <name type="synonym">Candida antarctica</name>
    <dbReference type="NCBI Taxonomy" id="84753"/>
    <lineage>
        <taxon>Eukaryota</taxon>
        <taxon>Fungi</taxon>
        <taxon>Dikarya</taxon>
        <taxon>Basidiomycota</taxon>
        <taxon>Ustilaginomycotina</taxon>
        <taxon>Ustilaginomycetes</taxon>
        <taxon>Ustilaginales</taxon>
        <taxon>Ustilaginaceae</taxon>
        <taxon>Moesziomyces</taxon>
    </lineage>
</organism>
<keyword evidence="5" id="KW-1185">Reference proteome</keyword>
<feature type="compositionally biased region" description="Low complexity" evidence="2">
    <location>
        <begin position="323"/>
        <end position="339"/>
    </location>
</feature>
<feature type="region of interest" description="Disordered" evidence="2">
    <location>
        <begin position="323"/>
        <end position="374"/>
    </location>
</feature>
<evidence type="ECO:0000256" key="1">
    <source>
        <dbReference type="PROSITE-ProRule" id="PRU00221"/>
    </source>
</evidence>
<evidence type="ECO:0000313" key="4">
    <source>
        <dbReference type="EMBL" id="GAK67026.1"/>
    </source>
</evidence>
<feature type="region of interest" description="Disordered" evidence="2">
    <location>
        <begin position="1"/>
        <end position="75"/>
    </location>
</feature>
<feature type="domain" description="DUF2415" evidence="3">
    <location>
        <begin position="578"/>
        <end position="610"/>
    </location>
</feature>
<dbReference type="HOGENOM" id="CLU_020989_0_0_1"/>
<feature type="repeat" description="WD" evidence="1">
    <location>
        <begin position="524"/>
        <end position="565"/>
    </location>
</feature>
<name>A0A081CK30_PSEA2</name>
<reference evidence="5" key="1">
    <citation type="journal article" date="2014" name="Genome Announc.">
        <title>Draft Genome Sequence of the Yeast Pseudozyma antarctica Type Strain JCM10317, a Producer of the Glycolipid Biosurfactants, Mannosylerythritol Lipids.</title>
        <authorList>
            <person name="Saika A."/>
            <person name="Koike H."/>
            <person name="Hori T."/>
            <person name="Fukuoka T."/>
            <person name="Sato S."/>
            <person name="Habe H."/>
            <person name="Kitamoto D."/>
            <person name="Morita T."/>
        </authorList>
    </citation>
    <scope>NUCLEOTIDE SEQUENCE [LARGE SCALE GENOMIC DNA]</scope>
    <source>
        <strain evidence="5">JCM 10317</strain>
    </source>
</reference>
<dbReference type="InterPro" id="IPR015943">
    <property type="entry name" value="WD40/YVTN_repeat-like_dom_sf"/>
</dbReference>
<dbReference type="PROSITE" id="PS50082">
    <property type="entry name" value="WD_REPEATS_2"/>
    <property type="match status" value="1"/>
</dbReference>
<keyword evidence="1" id="KW-0853">WD repeat</keyword>
<dbReference type="SUPFAM" id="SSF101908">
    <property type="entry name" value="Putative isomerase YbhE"/>
    <property type="match status" value="1"/>
</dbReference>
<dbReference type="Gene3D" id="2.130.10.10">
    <property type="entry name" value="YVTN repeat-like/Quinoprotein amine dehydrogenase"/>
    <property type="match status" value="1"/>
</dbReference>
<dbReference type="Pfam" id="PF10313">
    <property type="entry name" value="DUF2415"/>
    <property type="match status" value="1"/>
</dbReference>
<dbReference type="EMBL" id="DF830083">
    <property type="protein sequence ID" value="GAK67026.1"/>
    <property type="molecule type" value="Genomic_DNA"/>
</dbReference>
<feature type="compositionally biased region" description="Basic and acidic residues" evidence="2">
    <location>
        <begin position="10"/>
        <end position="21"/>
    </location>
</feature>
<feature type="compositionally biased region" description="Basic and acidic residues" evidence="2">
    <location>
        <begin position="32"/>
        <end position="48"/>
    </location>
</feature>
<protein>
    <recommendedName>
        <fullName evidence="3">DUF2415 domain-containing protein</fullName>
    </recommendedName>
</protein>